<dbReference type="EMBL" id="FNIB01000016">
    <property type="protein sequence ID" value="SDO36872.1"/>
    <property type="molecule type" value="Genomic_DNA"/>
</dbReference>
<gene>
    <name evidence="1" type="ORF">SAMN05216368_11633</name>
</gene>
<name>A0A5E9G2Q3_9MICO</name>
<sequence>MCPRGAVGALGAADERVVVTRLTVLQSFPTPRPTTNPYLSMLGNALRDAPEVTVLNFRWRTALGARFDVFHVHWPEILVTGRTPARQLARQALTLALVCRLRLTRTPIVRTMHNLHRPVGLSRRQEVLLTLLDRQTALRIRLNETTAGATGLRATTIRHGHYLSWYANHPRAPMVEGRIGFAGWIRRYKGVEDLVKAFRQTDAISHGLTLRIGGLPSSAELARQVTALAAGDPRITIDLRFLEDRKFVDLVTSAELVVLPYRFMHNSGGALAALSLGRAILVPDNATNQRLAAEVGPGWVYRYSGAISATAIVETMALMHANTVREPPNLNARDWARAGIEHVEAYRLAVAMANPT</sequence>
<proteinExistence type="predicted"/>
<reference evidence="1 2" key="1">
    <citation type="submission" date="2016-10" db="EMBL/GenBank/DDBJ databases">
        <authorList>
            <person name="Varghese N."/>
            <person name="Submissions S."/>
        </authorList>
    </citation>
    <scope>NUCLEOTIDE SEQUENCE [LARGE SCALE GENOMIC DNA]</scope>
    <source>
        <strain evidence="1 2">CGMCC 1.11215</strain>
    </source>
</reference>
<protein>
    <submittedName>
        <fullName evidence="1">Glycosyltransferase involved in cell wall bisynthesis</fullName>
    </submittedName>
</protein>
<dbReference type="STRING" id="1424659.SAMN05216368_11633"/>
<evidence type="ECO:0000313" key="2">
    <source>
        <dbReference type="Proteomes" id="UP000199639"/>
    </source>
</evidence>
<dbReference type="SUPFAM" id="SSF53756">
    <property type="entry name" value="UDP-Glycosyltransferase/glycogen phosphorylase"/>
    <property type="match status" value="1"/>
</dbReference>
<dbReference type="AlphaFoldDB" id="A0A5E9G2Q3"/>
<dbReference type="Proteomes" id="UP000199639">
    <property type="component" value="Unassembled WGS sequence"/>
</dbReference>
<accession>A0A5E9G2Q3</accession>
<organism evidence="1 2">
    <name type="scientific">Cryobacterium flavum</name>
    <dbReference type="NCBI Taxonomy" id="1424659"/>
    <lineage>
        <taxon>Bacteria</taxon>
        <taxon>Bacillati</taxon>
        <taxon>Actinomycetota</taxon>
        <taxon>Actinomycetes</taxon>
        <taxon>Micrococcales</taxon>
        <taxon>Microbacteriaceae</taxon>
        <taxon>Cryobacterium</taxon>
    </lineage>
</organism>
<keyword evidence="1" id="KW-0808">Transferase</keyword>
<dbReference type="Gene3D" id="3.40.50.2000">
    <property type="entry name" value="Glycogen Phosphorylase B"/>
    <property type="match status" value="2"/>
</dbReference>
<dbReference type="GO" id="GO:0016740">
    <property type="term" value="F:transferase activity"/>
    <property type="evidence" value="ECO:0007669"/>
    <property type="project" value="UniProtKB-KW"/>
</dbReference>
<evidence type="ECO:0000313" key="1">
    <source>
        <dbReference type="EMBL" id="SDO36872.1"/>
    </source>
</evidence>